<evidence type="ECO:0000313" key="10">
    <source>
        <dbReference type="RefSeq" id="XP_008589536.1"/>
    </source>
</evidence>
<keyword evidence="6 7" id="KW-0472">Membrane</keyword>
<gene>
    <name evidence="10" type="primary">XKR5</name>
</gene>
<feature type="transmembrane region" description="Helical" evidence="7">
    <location>
        <begin position="359"/>
        <end position="378"/>
    </location>
</feature>
<feature type="compositionally biased region" description="Basic and acidic residues" evidence="8">
    <location>
        <begin position="829"/>
        <end position="841"/>
    </location>
</feature>
<feature type="transmembrane region" description="Helical" evidence="7">
    <location>
        <begin position="293"/>
        <end position="316"/>
    </location>
</feature>
<dbReference type="PANTHER" id="PTHR16024">
    <property type="entry name" value="XK-RELATED PROTEIN"/>
    <property type="match status" value="1"/>
</dbReference>
<feature type="transmembrane region" description="Helical" evidence="7">
    <location>
        <begin position="390"/>
        <end position="408"/>
    </location>
</feature>
<evidence type="ECO:0000256" key="8">
    <source>
        <dbReference type="SAM" id="MobiDB-lite"/>
    </source>
</evidence>
<comment type="similarity">
    <text evidence="2 7">Belongs to the XK family.</text>
</comment>
<evidence type="ECO:0000256" key="1">
    <source>
        <dbReference type="ARBA" id="ARBA00004651"/>
    </source>
</evidence>
<comment type="subcellular location">
    <subcellularLocation>
        <location evidence="1">Cell membrane</location>
        <topology evidence="1">Multi-pass membrane protein</topology>
    </subcellularLocation>
    <subcellularLocation>
        <location evidence="7">Membrane</location>
        <topology evidence="7">Multi-pass membrane protein</topology>
    </subcellularLocation>
</comment>
<feature type="transmembrane region" description="Helical" evidence="7">
    <location>
        <begin position="187"/>
        <end position="210"/>
    </location>
</feature>
<feature type="region of interest" description="Disordered" evidence="8">
    <location>
        <begin position="604"/>
        <end position="625"/>
    </location>
</feature>
<dbReference type="GeneID" id="103606766"/>
<feature type="region of interest" description="Disordered" evidence="8">
    <location>
        <begin position="646"/>
        <end position="743"/>
    </location>
</feature>
<name>A0ABM0S9J5_GALVR</name>
<proteinExistence type="inferred from homology"/>
<dbReference type="InterPro" id="IPR050895">
    <property type="entry name" value="XK-related_scramblase"/>
</dbReference>
<reference evidence="10" key="1">
    <citation type="submission" date="2025-08" db="UniProtKB">
        <authorList>
            <consortium name="RefSeq"/>
        </authorList>
    </citation>
    <scope>IDENTIFICATION</scope>
</reference>
<evidence type="ECO:0000256" key="3">
    <source>
        <dbReference type="ARBA" id="ARBA00022475"/>
    </source>
</evidence>
<sequence>MHDIPPPMHDPPRMQDPPAELGIRWTRETPWRGRPLVEGVTGKGGTGLRVHADLKDRFGAQPDAACWGHRCPAGSAAPQPGRSTTATLFAPFWFERVTLPVRERSASAHFLGRALAEWGASRRLQHQEPPGLRAPCPTRAPWGPRRSLAPNFLPIRTAVPAGPPVAAHAGGAGLCSAGYHFTTGRLLWGWLALSVLLPGFVVQGLSYLWFRADGHQENCSLVILHLLQLGVWKRHWDAASTALSREREAPHQGQLQLQEADLSALRLLEALLQTGPHVLLQTYIFLASDLTDIVPGVSALLSWSSLSWALVSYAHFLGFMKLGHLAVPWAALLCQQLWRMGMLGTRILSLVLFCKAYHVWVLVVGGAHWLVMTFWLVAQQSDIIDSTCHWRLFNLLVGAVYILCYLNFWDSPSRSRMVTFYMVTLLENVILLLLATDFLQGASWTSLWTIVGVLSGFLIGSVSLVIYYSLLHPKSTDIWQSFIRKSCGIAGGDKTERESSPQALALAGERPECSGSCQRESYEITSLGEPPSPEQGPTEAGLGTQIAGGDSFLSHHHWLLMKLALKTGNMSKINAVFGEDSPGCPCPPVWGLSQHHSLPGKLLFPQQEPQLSPCGPHTSEKGSEFEGVPKAEADTLETSSYVSFASDYQDKAPTQKPLATQGKGSPEEDAESAPGAQGRGEGGQLRGGEGQESSTLYFSATAERATSSPQEGSPVTPRMSCSGRRLGRSSPDQPTLPQPAAKPFPLTMADISPILGMGPCRSFCPGAGFPRRSLGSSELGEWQEPTRDLNHPAATGIQISFPKMSLRPANEPCLTSTPKSESLQGDNSFSERMRHETSFFI</sequence>
<keyword evidence="9" id="KW-1185">Reference proteome</keyword>
<evidence type="ECO:0000256" key="2">
    <source>
        <dbReference type="ARBA" id="ARBA00008789"/>
    </source>
</evidence>
<keyword evidence="3" id="KW-1003">Cell membrane</keyword>
<protein>
    <recommendedName>
        <fullName evidence="7">XK-related protein</fullName>
    </recommendedName>
</protein>
<evidence type="ECO:0000256" key="6">
    <source>
        <dbReference type="ARBA" id="ARBA00023136"/>
    </source>
</evidence>
<dbReference type="RefSeq" id="XP_008589536.1">
    <property type="nucleotide sequence ID" value="XM_008591314.1"/>
</dbReference>
<evidence type="ECO:0000256" key="7">
    <source>
        <dbReference type="RuleBase" id="RU910716"/>
    </source>
</evidence>
<dbReference type="Proteomes" id="UP000694923">
    <property type="component" value="Unplaced"/>
</dbReference>
<feature type="compositionally biased region" description="Polar residues" evidence="8">
    <location>
        <begin position="693"/>
        <end position="713"/>
    </location>
</feature>
<evidence type="ECO:0000256" key="5">
    <source>
        <dbReference type="ARBA" id="ARBA00022989"/>
    </source>
</evidence>
<keyword evidence="5 7" id="KW-1133">Transmembrane helix</keyword>
<evidence type="ECO:0000313" key="9">
    <source>
        <dbReference type="Proteomes" id="UP000694923"/>
    </source>
</evidence>
<feature type="region of interest" description="Disordered" evidence="8">
    <location>
        <begin position="808"/>
        <end position="841"/>
    </location>
</feature>
<keyword evidence="4 7" id="KW-0812">Transmembrane</keyword>
<feature type="transmembrane region" description="Helical" evidence="7">
    <location>
        <begin position="447"/>
        <end position="470"/>
    </location>
</feature>
<organism evidence="9 10">
    <name type="scientific">Galeopterus variegatus</name>
    <name type="common">Malayan flying lemur</name>
    <name type="synonym">Cynocephalus variegatus</name>
    <dbReference type="NCBI Taxonomy" id="482537"/>
    <lineage>
        <taxon>Eukaryota</taxon>
        <taxon>Metazoa</taxon>
        <taxon>Chordata</taxon>
        <taxon>Craniata</taxon>
        <taxon>Vertebrata</taxon>
        <taxon>Euteleostomi</taxon>
        <taxon>Mammalia</taxon>
        <taxon>Eutheria</taxon>
        <taxon>Euarchontoglires</taxon>
        <taxon>Dermoptera</taxon>
        <taxon>Cynocephalidae</taxon>
        <taxon>Galeopterus</taxon>
    </lineage>
</organism>
<dbReference type="PANTHER" id="PTHR16024:SF15">
    <property type="entry name" value="XK-RELATED PROTEIN 5"/>
    <property type="match status" value="1"/>
</dbReference>
<evidence type="ECO:0000256" key="4">
    <source>
        <dbReference type="ARBA" id="ARBA00022692"/>
    </source>
</evidence>
<dbReference type="InterPro" id="IPR018629">
    <property type="entry name" value="XK-rel"/>
</dbReference>
<feature type="compositionally biased region" description="Polar residues" evidence="8">
    <location>
        <begin position="813"/>
        <end position="828"/>
    </location>
</feature>
<feature type="compositionally biased region" description="Gly residues" evidence="8">
    <location>
        <begin position="677"/>
        <end position="690"/>
    </location>
</feature>
<dbReference type="Pfam" id="PF09815">
    <property type="entry name" value="XK-related"/>
    <property type="match status" value="1"/>
</dbReference>
<accession>A0ABM0S9J5</accession>
<feature type="transmembrane region" description="Helical" evidence="7">
    <location>
        <begin position="420"/>
        <end position="441"/>
    </location>
</feature>